<gene>
    <name evidence="1" type="ORF">WCD41_06800</name>
</gene>
<evidence type="ECO:0000313" key="1">
    <source>
        <dbReference type="EMBL" id="MEJ2886155.1"/>
    </source>
</evidence>
<reference evidence="1 2" key="1">
    <citation type="submission" date="2024-03" db="EMBL/GenBank/DDBJ databases">
        <title>Actinomycetospora sp. OC33-EN06, a novel actinomycete isolated from wild orchid (Aerides multiflora).</title>
        <authorList>
            <person name="Suriyachadkun C."/>
        </authorList>
    </citation>
    <scope>NUCLEOTIDE SEQUENCE [LARGE SCALE GENOMIC DNA]</scope>
    <source>
        <strain evidence="1 2">OC33-EN06</strain>
    </source>
</reference>
<evidence type="ECO:0000313" key="2">
    <source>
        <dbReference type="Proteomes" id="UP001370100"/>
    </source>
</evidence>
<dbReference type="EMBL" id="JBBEGL010000002">
    <property type="protein sequence ID" value="MEJ2886155.1"/>
    <property type="molecule type" value="Genomic_DNA"/>
</dbReference>
<evidence type="ECO:0008006" key="3">
    <source>
        <dbReference type="Google" id="ProtNLM"/>
    </source>
</evidence>
<dbReference type="Proteomes" id="UP001370100">
    <property type="component" value="Unassembled WGS sequence"/>
</dbReference>
<dbReference type="RefSeq" id="WP_337712643.1">
    <property type="nucleotide sequence ID" value="NZ_JBBEGL010000002.1"/>
</dbReference>
<protein>
    <recommendedName>
        <fullName evidence="3">Head-to-tail adaptor</fullName>
    </recommendedName>
</protein>
<organism evidence="1 2">
    <name type="scientific">Actinomycetospora aeridis</name>
    <dbReference type="NCBI Taxonomy" id="3129231"/>
    <lineage>
        <taxon>Bacteria</taxon>
        <taxon>Bacillati</taxon>
        <taxon>Actinomycetota</taxon>
        <taxon>Actinomycetes</taxon>
        <taxon>Pseudonocardiales</taxon>
        <taxon>Pseudonocardiaceae</taxon>
        <taxon>Actinomycetospora</taxon>
    </lineage>
</organism>
<proteinExistence type="predicted"/>
<sequence length="152" mass="15752">MTVWATTEYLATYLGEAVPDDAGRLLARASRVVDGLITHAVYDTDDDGQPTSLLVRGALADATCAQVQTWIDAGQATYEGDDDAGSEAELAQLRAAGATSVSFGALSIGLSSRSSATASTAVTSGEDWSTASDETIAVLRRAGLRPARISLR</sequence>
<comment type="caution">
    <text evidence="1">The sequence shown here is derived from an EMBL/GenBank/DDBJ whole genome shotgun (WGS) entry which is preliminary data.</text>
</comment>
<keyword evidence="2" id="KW-1185">Reference proteome</keyword>
<name>A0ABU8N2F9_9PSEU</name>
<accession>A0ABU8N2F9</accession>